<evidence type="ECO:0000313" key="2">
    <source>
        <dbReference type="Proteomes" id="UP000789920"/>
    </source>
</evidence>
<feature type="non-terminal residue" evidence="1">
    <location>
        <position position="1"/>
    </location>
</feature>
<accession>A0ACA9SI73</accession>
<feature type="non-terminal residue" evidence="1">
    <location>
        <position position="224"/>
    </location>
</feature>
<comment type="caution">
    <text evidence="1">The sequence shown here is derived from an EMBL/GenBank/DDBJ whole genome shotgun (WGS) entry which is preliminary data.</text>
</comment>
<protein>
    <submittedName>
        <fullName evidence="1">23246_t:CDS:1</fullName>
    </submittedName>
</protein>
<reference evidence="1" key="1">
    <citation type="submission" date="2021-06" db="EMBL/GenBank/DDBJ databases">
        <authorList>
            <person name="Kallberg Y."/>
            <person name="Tangrot J."/>
            <person name="Rosling A."/>
        </authorList>
    </citation>
    <scope>NUCLEOTIDE SEQUENCE</scope>
    <source>
        <strain evidence="1">MA461A</strain>
    </source>
</reference>
<dbReference type="Proteomes" id="UP000789920">
    <property type="component" value="Unassembled WGS sequence"/>
</dbReference>
<organism evidence="1 2">
    <name type="scientific">Racocetra persica</name>
    <dbReference type="NCBI Taxonomy" id="160502"/>
    <lineage>
        <taxon>Eukaryota</taxon>
        <taxon>Fungi</taxon>
        <taxon>Fungi incertae sedis</taxon>
        <taxon>Mucoromycota</taxon>
        <taxon>Glomeromycotina</taxon>
        <taxon>Glomeromycetes</taxon>
        <taxon>Diversisporales</taxon>
        <taxon>Gigasporaceae</taxon>
        <taxon>Racocetra</taxon>
    </lineage>
</organism>
<evidence type="ECO:0000313" key="1">
    <source>
        <dbReference type="EMBL" id="CAG8839068.1"/>
    </source>
</evidence>
<sequence>DLSESYIANKLIENVQAGDGYHTVKRLRKHLDKEKQCDTIPRLNRYDCNGNVSIKVDIECKLAVIKINHQLLHMRPENIATTNEVKGYITDNLDYTASELYKKIVINEMDGFKTLTMDQVYYWWSKANMIRYKRDDNESLSAQLLLQEKDYLFLFRLSEPVDSFAFLTPFFSFLPKMAYECLLVDSTYNTNKSKYELYALMATIDYTGFPVSYLYVAASKNRDM</sequence>
<keyword evidence="2" id="KW-1185">Reference proteome</keyword>
<dbReference type="EMBL" id="CAJVQC010122507">
    <property type="protein sequence ID" value="CAG8839068.1"/>
    <property type="molecule type" value="Genomic_DNA"/>
</dbReference>
<proteinExistence type="predicted"/>
<name>A0ACA9SI73_9GLOM</name>
<gene>
    <name evidence="1" type="ORF">RPERSI_LOCUS30907</name>
</gene>